<name>A0A1E5PXG3_9ACTN</name>
<evidence type="ECO:0000313" key="2">
    <source>
        <dbReference type="EMBL" id="OEJ34181.1"/>
    </source>
</evidence>
<sequence length="135" mass="15418">MRWRVSDSVTAAQKETVKDSPPQVSPVHFRERTLTEADGYRPGTWRSDYQLNPEMSRPDGPDAWRPSGSYSTSVHNEGRSSWTRRMVMDDESEYGHYERTQTGDNSLYYRSGRPKLGVAMTPAEFRAAAEEQCGH</sequence>
<comment type="caution">
    <text evidence="2">The sequence shown here is derived from an EMBL/GenBank/DDBJ whole genome shotgun (WGS) entry which is preliminary data.</text>
</comment>
<feature type="compositionally biased region" description="Basic and acidic residues" evidence="1">
    <location>
        <begin position="28"/>
        <end position="39"/>
    </location>
</feature>
<evidence type="ECO:0000256" key="1">
    <source>
        <dbReference type="SAM" id="MobiDB-lite"/>
    </source>
</evidence>
<proteinExistence type="predicted"/>
<reference evidence="2 3" key="1">
    <citation type="submission" date="2016-08" db="EMBL/GenBank/DDBJ databases">
        <title>The complete genome of Streptomyces subrutilus 10-1-1.</title>
        <authorList>
            <person name="Chen X."/>
        </authorList>
    </citation>
    <scope>NUCLEOTIDE SEQUENCE [LARGE SCALE GENOMIC DNA]</scope>
    <source>
        <strain evidence="2 3">10-1-1</strain>
    </source>
</reference>
<feature type="region of interest" description="Disordered" evidence="1">
    <location>
        <begin position="1"/>
        <end position="79"/>
    </location>
</feature>
<dbReference type="EMBL" id="MEHK01000001">
    <property type="protein sequence ID" value="OEJ34181.1"/>
    <property type="molecule type" value="Genomic_DNA"/>
</dbReference>
<accession>A0A1E5PXG3</accession>
<dbReference type="AlphaFoldDB" id="A0A1E5PXG3"/>
<feature type="compositionally biased region" description="Polar residues" evidence="1">
    <location>
        <begin position="68"/>
        <end position="79"/>
    </location>
</feature>
<evidence type="ECO:0000313" key="3">
    <source>
        <dbReference type="Proteomes" id="UP000095705"/>
    </source>
</evidence>
<dbReference type="STRING" id="36818.BGK67_25130"/>
<keyword evidence="3" id="KW-1185">Reference proteome</keyword>
<organism evidence="2 3">
    <name type="scientific">Streptomyces subrutilus</name>
    <dbReference type="NCBI Taxonomy" id="36818"/>
    <lineage>
        <taxon>Bacteria</taxon>
        <taxon>Bacillati</taxon>
        <taxon>Actinomycetota</taxon>
        <taxon>Actinomycetes</taxon>
        <taxon>Kitasatosporales</taxon>
        <taxon>Streptomycetaceae</taxon>
        <taxon>Streptomyces</taxon>
    </lineage>
</organism>
<protein>
    <submittedName>
        <fullName evidence="2">Uncharacterized protein</fullName>
    </submittedName>
</protein>
<gene>
    <name evidence="2" type="ORF">BGK67_25130</name>
</gene>
<dbReference type="Proteomes" id="UP000095705">
    <property type="component" value="Unassembled WGS sequence"/>
</dbReference>
<dbReference type="OrthoDB" id="4278591at2"/>
<dbReference type="RefSeq" id="WP_069922375.1">
    <property type="nucleotide sequence ID" value="NZ_MEHK01000001.1"/>
</dbReference>